<dbReference type="Gene3D" id="1.10.287.130">
    <property type="match status" value="1"/>
</dbReference>
<organism evidence="14 15">
    <name type="scientific">Microbispora hainanensis</name>
    <dbReference type="NCBI Taxonomy" id="568844"/>
    <lineage>
        <taxon>Bacteria</taxon>
        <taxon>Bacillati</taxon>
        <taxon>Actinomycetota</taxon>
        <taxon>Actinomycetes</taxon>
        <taxon>Streptosporangiales</taxon>
        <taxon>Streptosporangiaceae</taxon>
        <taxon>Microbispora</taxon>
    </lineage>
</organism>
<evidence type="ECO:0000256" key="10">
    <source>
        <dbReference type="ARBA" id="ARBA00023136"/>
    </source>
</evidence>
<dbReference type="InterPro" id="IPR003661">
    <property type="entry name" value="HisK_dim/P_dom"/>
</dbReference>
<evidence type="ECO:0000256" key="3">
    <source>
        <dbReference type="ARBA" id="ARBA00012438"/>
    </source>
</evidence>
<proteinExistence type="predicted"/>
<dbReference type="PROSITE" id="PS50109">
    <property type="entry name" value="HIS_KIN"/>
    <property type="match status" value="1"/>
</dbReference>
<keyword evidence="8 12" id="KW-1133">Transmembrane helix</keyword>
<feature type="domain" description="Histidine kinase" evidence="13">
    <location>
        <begin position="230"/>
        <end position="464"/>
    </location>
</feature>
<evidence type="ECO:0000256" key="2">
    <source>
        <dbReference type="ARBA" id="ARBA00004236"/>
    </source>
</evidence>
<evidence type="ECO:0000313" key="14">
    <source>
        <dbReference type="EMBL" id="TQS20592.1"/>
    </source>
</evidence>
<comment type="catalytic activity">
    <reaction evidence="1">
        <text>ATP + protein L-histidine = ADP + protein N-phospho-L-histidine.</text>
        <dbReference type="EC" id="2.7.13.3"/>
    </reaction>
</comment>
<dbReference type="EC" id="2.7.13.3" evidence="3"/>
<feature type="region of interest" description="Disordered" evidence="11">
    <location>
        <begin position="165"/>
        <end position="206"/>
    </location>
</feature>
<dbReference type="InterPro" id="IPR036097">
    <property type="entry name" value="HisK_dim/P_sf"/>
</dbReference>
<evidence type="ECO:0000256" key="8">
    <source>
        <dbReference type="ARBA" id="ARBA00022989"/>
    </source>
</evidence>
<evidence type="ECO:0000256" key="1">
    <source>
        <dbReference type="ARBA" id="ARBA00000085"/>
    </source>
</evidence>
<gene>
    <name evidence="14" type="ORF">FLX08_15680</name>
</gene>
<dbReference type="InterPro" id="IPR003594">
    <property type="entry name" value="HATPase_dom"/>
</dbReference>
<keyword evidence="10 12" id="KW-0472">Membrane</keyword>
<dbReference type="SUPFAM" id="SSF55874">
    <property type="entry name" value="ATPase domain of HSP90 chaperone/DNA topoisomerase II/histidine kinase"/>
    <property type="match status" value="1"/>
</dbReference>
<dbReference type="Gene3D" id="3.30.565.10">
    <property type="entry name" value="Histidine kinase-like ATPase, C-terminal domain"/>
    <property type="match status" value="1"/>
</dbReference>
<evidence type="ECO:0000256" key="12">
    <source>
        <dbReference type="SAM" id="Phobius"/>
    </source>
</evidence>
<comment type="caution">
    <text evidence="14">The sequence shown here is derived from an EMBL/GenBank/DDBJ whole genome shotgun (WGS) entry which is preliminary data.</text>
</comment>
<dbReference type="GO" id="GO:0000155">
    <property type="term" value="F:phosphorelay sensor kinase activity"/>
    <property type="evidence" value="ECO:0007669"/>
    <property type="project" value="InterPro"/>
</dbReference>
<feature type="compositionally biased region" description="Gly residues" evidence="11">
    <location>
        <begin position="369"/>
        <end position="387"/>
    </location>
</feature>
<dbReference type="AlphaFoldDB" id="A0A544YVQ4"/>
<dbReference type="PANTHER" id="PTHR45436:SF5">
    <property type="entry name" value="SENSOR HISTIDINE KINASE TRCS"/>
    <property type="match status" value="1"/>
</dbReference>
<evidence type="ECO:0000256" key="6">
    <source>
        <dbReference type="ARBA" id="ARBA00022692"/>
    </source>
</evidence>
<evidence type="ECO:0000256" key="4">
    <source>
        <dbReference type="ARBA" id="ARBA00022553"/>
    </source>
</evidence>
<dbReference type="SMART" id="SM00388">
    <property type="entry name" value="HisKA"/>
    <property type="match status" value="1"/>
</dbReference>
<dbReference type="PRINTS" id="PR00344">
    <property type="entry name" value="BCTRLSENSOR"/>
</dbReference>
<dbReference type="CDD" id="cd00075">
    <property type="entry name" value="HATPase"/>
    <property type="match status" value="1"/>
</dbReference>
<keyword evidence="5" id="KW-0808">Transferase</keyword>
<protein>
    <recommendedName>
        <fullName evidence="3">histidine kinase</fullName>
        <ecNumber evidence="3">2.7.13.3</ecNumber>
    </recommendedName>
</protein>
<dbReference type="Proteomes" id="UP000316541">
    <property type="component" value="Unassembled WGS sequence"/>
</dbReference>
<dbReference type="CDD" id="cd00082">
    <property type="entry name" value="HisKA"/>
    <property type="match status" value="1"/>
</dbReference>
<feature type="compositionally biased region" description="Basic and acidic residues" evidence="11">
    <location>
        <begin position="356"/>
        <end position="365"/>
    </location>
</feature>
<evidence type="ECO:0000256" key="11">
    <source>
        <dbReference type="SAM" id="MobiDB-lite"/>
    </source>
</evidence>
<evidence type="ECO:0000256" key="9">
    <source>
        <dbReference type="ARBA" id="ARBA00023012"/>
    </source>
</evidence>
<dbReference type="SMART" id="SM00387">
    <property type="entry name" value="HATPase_c"/>
    <property type="match status" value="1"/>
</dbReference>
<feature type="compositionally biased region" description="Basic and acidic residues" evidence="11">
    <location>
        <begin position="171"/>
        <end position="180"/>
    </location>
</feature>
<evidence type="ECO:0000256" key="7">
    <source>
        <dbReference type="ARBA" id="ARBA00022777"/>
    </source>
</evidence>
<comment type="subcellular location">
    <subcellularLocation>
        <location evidence="2">Cell membrane</location>
    </subcellularLocation>
</comment>
<dbReference type="EMBL" id="VIRM01000016">
    <property type="protein sequence ID" value="TQS20592.1"/>
    <property type="molecule type" value="Genomic_DNA"/>
</dbReference>
<dbReference type="InterPro" id="IPR004358">
    <property type="entry name" value="Sig_transdc_His_kin-like_C"/>
</dbReference>
<sequence>MARQLGGAPERLSALPSWCTEVRGMCAMPRRSSITARPAPAHGVAAVLPCLAATCIRLFADHPPAAGPAPHPQSHPHELQAPHELRALGRRAPCRPPCRRAACRAPCPPPRQTLCRTLCALQLVPALPAFGHPVVLLVLICGVLLLAAAVAYLGFRLTRRMVLSPSAPPAEPKEAEPKEGEPEEGGEMEAAGSQRPAPPPGEVDGLAPGVNRTLGQLEEALERQRRFSSDASHELRTPMTAMRTQIEDALQAPQETDVVTLARALLPSLDRLQRIATDLLALSQLESDALPIRRQRVDLGKLAEGELQMLPITKRMVPLLGPDVVVLGDPHSLGSLISNLIRNAQRHAASTVTVTVRREPREPREPGGSPDGSSGGSSGGSPGGSPGGTAVLEVTDDGPGIPREQREKVFQRFTRLDSARSRDAGGAGLGLAIARQVAQNHGGRLTIEDSAEGARFVLRLPLAQ</sequence>
<keyword evidence="9" id="KW-0902">Two-component regulatory system</keyword>
<evidence type="ECO:0000256" key="5">
    <source>
        <dbReference type="ARBA" id="ARBA00022679"/>
    </source>
</evidence>
<accession>A0A544YVQ4</accession>
<dbReference type="InterPro" id="IPR050428">
    <property type="entry name" value="TCS_sensor_his_kinase"/>
</dbReference>
<evidence type="ECO:0000259" key="13">
    <source>
        <dbReference type="PROSITE" id="PS50109"/>
    </source>
</evidence>
<dbReference type="PANTHER" id="PTHR45436">
    <property type="entry name" value="SENSOR HISTIDINE KINASE YKOH"/>
    <property type="match status" value="1"/>
</dbReference>
<keyword evidence="6 12" id="KW-0812">Transmembrane</keyword>
<dbReference type="InterPro" id="IPR005467">
    <property type="entry name" value="His_kinase_dom"/>
</dbReference>
<name>A0A544YVQ4_9ACTN</name>
<keyword evidence="7 14" id="KW-0418">Kinase</keyword>
<reference evidence="14 15" key="1">
    <citation type="submission" date="2019-07" db="EMBL/GenBank/DDBJ databases">
        <title>Microbispora hainanensis DSM 45428.</title>
        <authorList>
            <person name="Thawai C."/>
        </authorList>
    </citation>
    <scope>NUCLEOTIDE SEQUENCE [LARGE SCALE GENOMIC DNA]</scope>
    <source>
        <strain evidence="14 15">DSM 45428</strain>
    </source>
</reference>
<feature type="region of interest" description="Disordered" evidence="11">
    <location>
        <begin position="348"/>
        <end position="406"/>
    </location>
</feature>
<feature type="transmembrane region" description="Helical" evidence="12">
    <location>
        <begin position="134"/>
        <end position="155"/>
    </location>
</feature>
<dbReference type="SUPFAM" id="SSF47384">
    <property type="entry name" value="Homodimeric domain of signal transducing histidine kinase"/>
    <property type="match status" value="1"/>
</dbReference>
<dbReference type="GO" id="GO:0005886">
    <property type="term" value="C:plasma membrane"/>
    <property type="evidence" value="ECO:0007669"/>
    <property type="project" value="UniProtKB-SubCell"/>
</dbReference>
<keyword evidence="4" id="KW-0597">Phosphoprotein</keyword>
<dbReference type="Pfam" id="PF00512">
    <property type="entry name" value="HisKA"/>
    <property type="match status" value="1"/>
</dbReference>
<dbReference type="InterPro" id="IPR036890">
    <property type="entry name" value="HATPase_C_sf"/>
</dbReference>
<dbReference type="Pfam" id="PF02518">
    <property type="entry name" value="HATPase_c"/>
    <property type="match status" value="1"/>
</dbReference>
<evidence type="ECO:0000313" key="15">
    <source>
        <dbReference type="Proteomes" id="UP000316541"/>
    </source>
</evidence>